<proteinExistence type="predicted"/>
<dbReference type="Proteomes" id="UP000663069">
    <property type="component" value="Chromosome"/>
</dbReference>
<reference evidence="1 2" key="1">
    <citation type="submission" date="2020-10" db="EMBL/GenBank/DDBJ databases">
        <title>Genome Sequencing of Rodentibacter spp. strain DSM111151.</title>
        <authorList>
            <person name="Benga L."/>
            <person name="Lautwein T."/>
        </authorList>
    </citation>
    <scope>NUCLEOTIDE SEQUENCE [LARGE SCALE GENOMIC DNA]</scope>
    <source>
        <strain evidence="1 2">DSM 111151</strain>
    </source>
</reference>
<sequence>MLLDDLEIRQVRGLTDEQVNLAKAFIKGSVYCWVKNKVDEPFSVRNLFGGVNTDWRDTPLHDVWHKHIKNGKSCDEAYDLARKDVGWLLRMVLHEDKYRKFSSRKEDLTSIYFWENREEFEQ</sequence>
<accession>A0ABX6V0B1</accession>
<gene>
    <name evidence="1" type="ORF">IHV77_08295</name>
</gene>
<evidence type="ECO:0000313" key="1">
    <source>
        <dbReference type="EMBL" id="QPB43708.1"/>
    </source>
</evidence>
<organism evidence="1 2">
    <name type="scientific">Rodentibacter haemolyticus</name>
    <dbReference type="NCBI Taxonomy" id="2778911"/>
    <lineage>
        <taxon>Bacteria</taxon>
        <taxon>Pseudomonadati</taxon>
        <taxon>Pseudomonadota</taxon>
        <taxon>Gammaproteobacteria</taxon>
        <taxon>Pasteurellales</taxon>
        <taxon>Pasteurellaceae</taxon>
        <taxon>Rodentibacter</taxon>
    </lineage>
</organism>
<keyword evidence="2" id="KW-1185">Reference proteome</keyword>
<dbReference type="EMBL" id="CP063056">
    <property type="protein sequence ID" value="QPB43708.1"/>
    <property type="molecule type" value="Genomic_DNA"/>
</dbReference>
<name>A0ABX6V0B1_9PAST</name>
<evidence type="ECO:0000313" key="2">
    <source>
        <dbReference type="Proteomes" id="UP000663069"/>
    </source>
</evidence>
<protein>
    <submittedName>
        <fullName evidence="1">Uncharacterized protein</fullName>
    </submittedName>
</protein>